<organism evidence="2 3">
    <name type="scientific">Neoroseomonas soli</name>
    <dbReference type="NCBI Taxonomy" id="1081025"/>
    <lineage>
        <taxon>Bacteria</taxon>
        <taxon>Pseudomonadati</taxon>
        <taxon>Pseudomonadota</taxon>
        <taxon>Alphaproteobacteria</taxon>
        <taxon>Acetobacterales</taxon>
        <taxon>Acetobacteraceae</taxon>
        <taxon>Neoroseomonas</taxon>
    </lineage>
</organism>
<dbReference type="RefSeq" id="WP_211860317.1">
    <property type="nucleotide sequence ID" value="NZ_JAAEDM010000003.1"/>
</dbReference>
<accession>A0A9X9WS11</accession>
<dbReference type="AlphaFoldDB" id="A0A9X9WS11"/>
<reference evidence="2" key="1">
    <citation type="submission" date="2020-01" db="EMBL/GenBank/DDBJ databases">
        <authorList>
            <person name="Rat A."/>
        </authorList>
    </citation>
    <scope>NUCLEOTIDE SEQUENCE</scope>
    <source>
        <strain evidence="2">LMG 31231</strain>
    </source>
</reference>
<gene>
    <name evidence="2" type="ORF">GXW76_02030</name>
</gene>
<evidence type="ECO:0000256" key="1">
    <source>
        <dbReference type="SAM" id="MobiDB-lite"/>
    </source>
</evidence>
<reference evidence="2" key="2">
    <citation type="journal article" date="2021" name="Syst. Appl. Microbiol.">
        <title>Roseomonas hellenica sp. nov., isolated from roots of wild-growing Alkanna tinctoria.</title>
        <authorList>
            <person name="Rat A."/>
            <person name="Naranjo H.D."/>
            <person name="Lebbe L."/>
            <person name="Cnockaert M."/>
            <person name="Krigas N."/>
            <person name="Grigoriadou K."/>
            <person name="Maloupa E."/>
            <person name="Willems A."/>
        </authorList>
    </citation>
    <scope>NUCLEOTIDE SEQUENCE</scope>
    <source>
        <strain evidence="2">LMG 31231</strain>
    </source>
</reference>
<evidence type="ECO:0000313" key="2">
    <source>
        <dbReference type="EMBL" id="MBR0669940.1"/>
    </source>
</evidence>
<name>A0A9X9WS11_9PROT</name>
<feature type="region of interest" description="Disordered" evidence="1">
    <location>
        <begin position="116"/>
        <end position="149"/>
    </location>
</feature>
<protein>
    <submittedName>
        <fullName evidence="2">Uncharacterized protein</fullName>
    </submittedName>
</protein>
<dbReference type="Proteomes" id="UP001138751">
    <property type="component" value="Unassembled WGS sequence"/>
</dbReference>
<feature type="compositionally biased region" description="Basic and acidic residues" evidence="1">
    <location>
        <begin position="134"/>
        <end position="149"/>
    </location>
</feature>
<sequence length="149" mass="16123">MGKPSRDKGLRRERAIVELHVKCGIPAERVPLSGASHYRGNGADIDIYARGATGPPLTAEVKARGDGNGFKTLLRWLGSHDALFLWQDRQAPIVVIPMHVWLEVLGLINRTAGGTGSIQQEPDADTPRQQARAAAEHGRPHDAIAERAA</sequence>
<dbReference type="EMBL" id="JAAEDM010000003">
    <property type="protein sequence ID" value="MBR0669940.1"/>
    <property type="molecule type" value="Genomic_DNA"/>
</dbReference>
<evidence type="ECO:0000313" key="3">
    <source>
        <dbReference type="Proteomes" id="UP001138751"/>
    </source>
</evidence>
<keyword evidence="3" id="KW-1185">Reference proteome</keyword>
<comment type="caution">
    <text evidence="2">The sequence shown here is derived from an EMBL/GenBank/DDBJ whole genome shotgun (WGS) entry which is preliminary data.</text>
</comment>
<proteinExistence type="predicted"/>